<evidence type="ECO:0000313" key="2">
    <source>
        <dbReference type="EMBL" id="QLL68316.1"/>
    </source>
</evidence>
<accession>A0A9X7TUW7</accession>
<keyword evidence="1" id="KW-0472">Membrane</keyword>
<dbReference type="RefSeq" id="WP_180872801.1">
    <property type="nucleotide sequence ID" value="NZ_CP047409.1"/>
</dbReference>
<evidence type="ECO:0000256" key="1">
    <source>
        <dbReference type="SAM" id="Phobius"/>
    </source>
</evidence>
<keyword evidence="1" id="KW-0812">Transmembrane</keyword>
<keyword evidence="1" id="KW-1133">Transmembrane helix</keyword>
<name>A0A9X7TUW7_LACJH</name>
<evidence type="ECO:0000313" key="3">
    <source>
        <dbReference type="Proteomes" id="UP000510788"/>
    </source>
</evidence>
<organism evidence="2 3">
    <name type="scientific">Lactobacillus johnsonii</name>
    <dbReference type="NCBI Taxonomy" id="33959"/>
    <lineage>
        <taxon>Bacteria</taxon>
        <taxon>Bacillati</taxon>
        <taxon>Bacillota</taxon>
        <taxon>Bacilli</taxon>
        <taxon>Lactobacillales</taxon>
        <taxon>Lactobacillaceae</taxon>
        <taxon>Lactobacillus</taxon>
    </lineage>
</organism>
<sequence length="269" mass="30583">MKFINFKSKSDLFITVISSFISFGVVSLELLSVVTFSFGVACLFTIIVMIVAVILMTFFLVDNDRGYVLSDKFSLRNWQFISILCIVLISLYVIVIMIQPSILLKINKNIFSIIGVISTLLGFWLAALKKTQILKVKVIGEKVQFIDDMAYVGIADSFDVQALCDGNNEDTIEFVGFCLNKDFLDVRDKVEGYQSKILTPIYDNGNKIIPSYELIQPHRLGRVYKTSSQYILNALHIDCESEVKVEILYRDSEEHYFGQLVCIDLNKCK</sequence>
<feature type="transmembrane region" description="Helical" evidence="1">
    <location>
        <begin position="38"/>
        <end position="60"/>
    </location>
</feature>
<feature type="transmembrane region" description="Helical" evidence="1">
    <location>
        <begin position="80"/>
        <end position="98"/>
    </location>
</feature>
<protein>
    <submittedName>
        <fullName evidence="2">Uncharacterized protein</fullName>
    </submittedName>
</protein>
<dbReference type="EMBL" id="CP047409">
    <property type="protein sequence ID" value="QLL68316.1"/>
    <property type="molecule type" value="Genomic_DNA"/>
</dbReference>
<dbReference type="Proteomes" id="UP000510788">
    <property type="component" value="Chromosome"/>
</dbReference>
<proteinExistence type="predicted"/>
<gene>
    <name evidence="2" type="ORF">GTO82_05460</name>
</gene>
<dbReference type="AlphaFoldDB" id="A0A9X7TUW7"/>
<reference evidence="2 3" key="1">
    <citation type="submission" date="2020-01" db="EMBL/GenBank/DDBJ databases">
        <title>Complete and circular genome sequences of six lactobacillus isolates from horses.</title>
        <authorList>
            <person name="Hassan H.M."/>
        </authorList>
    </citation>
    <scope>NUCLEOTIDE SEQUENCE [LARGE SCALE GENOMIC DNA]</scope>
    <source>
        <strain evidence="2 3">3DG</strain>
    </source>
</reference>
<feature type="transmembrane region" description="Helical" evidence="1">
    <location>
        <begin position="12"/>
        <end position="32"/>
    </location>
</feature>
<feature type="transmembrane region" description="Helical" evidence="1">
    <location>
        <begin position="110"/>
        <end position="128"/>
    </location>
</feature>